<feature type="region of interest" description="Disordered" evidence="1">
    <location>
        <begin position="40"/>
        <end position="80"/>
    </location>
</feature>
<organism evidence="2 3">
    <name type="scientific">Cuscuta campestris</name>
    <dbReference type="NCBI Taxonomy" id="132261"/>
    <lineage>
        <taxon>Eukaryota</taxon>
        <taxon>Viridiplantae</taxon>
        <taxon>Streptophyta</taxon>
        <taxon>Embryophyta</taxon>
        <taxon>Tracheophyta</taxon>
        <taxon>Spermatophyta</taxon>
        <taxon>Magnoliopsida</taxon>
        <taxon>eudicotyledons</taxon>
        <taxon>Gunneridae</taxon>
        <taxon>Pentapetalae</taxon>
        <taxon>asterids</taxon>
        <taxon>lamiids</taxon>
        <taxon>Solanales</taxon>
        <taxon>Convolvulaceae</taxon>
        <taxon>Cuscuteae</taxon>
        <taxon>Cuscuta</taxon>
        <taxon>Cuscuta subgen. Grammica</taxon>
        <taxon>Cuscuta sect. Cleistogrammica</taxon>
    </lineage>
</organism>
<accession>A0A484NNN5</accession>
<dbReference type="EMBL" id="OOIL02006840">
    <property type="protein sequence ID" value="VFR02866.1"/>
    <property type="molecule type" value="Genomic_DNA"/>
</dbReference>
<keyword evidence="3" id="KW-1185">Reference proteome</keyword>
<name>A0A484NNN5_9ASTE</name>
<proteinExistence type="predicted"/>
<evidence type="ECO:0000313" key="3">
    <source>
        <dbReference type="Proteomes" id="UP000595140"/>
    </source>
</evidence>
<reference evidence="2 3" key="1">
    <citation type="submission" date="2018-04" db="EMBL/GenBank/DDBJ databases">
        <authorList>
            <person name="Vogel A."/>
        </authorList>
    </citation>
    <scope>NUCLEOTIDE SEQUENCE [LARGE SCALE GENOMIC DNA]</scope>
</reference>
<gene>
    <name evidence="2" type="ORF">CCAM_LOCUS44641</name>
</gene>
<sequence length="80" mass="8794">MPSRLANRRRPSLSLPVAVRPVVEAGTPSARLCLWEQQRCRDSPPTPAVPTDVPVPSIRRAQHAGETRGKLQRRVSSDSS</sequence>
<protein>
    <submittedName>
        <fullName evidence="2">Uncharacterized protein</fullName>
    </submittedName>
</protein>
<evidence type="ECO:0000256" key="1">
    <source>
        <dbReference type="SAM" id="MobiDB-lite"/>
    </source>
</evidence>
<evidence type="ECO:0000313" key="2">
    <source>
        <dbReference type="EMBL" id="VFR02866.1"/>
    </source>
</evidence>
<dbReference type="AlphaFoldDB" id="A0A484NNN5"/>
<dbReference type="Proteomes" id="UP000595140">
    <property type="component" value="Unassembled WGS sequence"/>
</dbReference>